<evidence type="ECO:0000313" key="2">
    <source>
        <dbReference type="EMBL" id="MBW0500046.1"/>
    </source>
</evidence>
<evidence type="ECO:0000256" key="1">
    <source>
        <dbReference type="SAM" id="MobiDB-lite"/>
    </source>
</evidence>
<feature type="region of interest" description="Disordered" evidence="1">
    <location>
        <begin position="27"/>
        <end position="82"/>
    </location>
</feature>
<dbReference type="Proteomes" id="UP000765509">
    <property type="component" value="Unassembled WGS sequence"/>
</dbReference>
<proteinExistence type="predicted"/>
<keyword evidence="3" id="KW-1185">Reference proteome</keyword>
<organism evidence="2 3">
    <name type="scientific">Austropuccinia psidii MF-1</name>
    <dbReference type="NCBI Taxonomy" id="1389203"/>
    <lineage>
        <taxon>Eukaryota</taxon>
        <taxon>Fungi</taxon>
        <taxon>Dikarya</taxon>
        <taxon>Basidiomycota</taxon>
        <taxon>Pucciniomycotina</taxon>
        <taxon>Pucciniomycetes</taxon>
        <taxon>Pucciniales</taxon>
        <taxon>Sphaerophragmiaceae</taxon>
        <taxon>Austropuccinia</taxon>
    </lineage>
</organism>
<comment type="caution">
    <text evidence="2">The sequence shown here is derived from an EMBL/GenBank/DDBJ whole genome shotgun (WGS) entry which is preliminary data.</text>
</comment>
<dbReference type="EMBL" id="AVOT02015601">
    <property type="protein sequence ID" value="MBW0500046.1"/>
    <property type="molecule type" value="Genomic_DNA"/>
</dbReference>
<accession>A0A9Q3DGI1</accession>
<gene>
    <name evidence="2" type="ORF">O181_039761</name>
</gene>
<sequence length="121" mass="13350">MQNSIFRSINLNKSKLSVSVEENLIPLETHSQENTPVAPSDTDMQKAKGKRHSESLISNKKWTPIATHRTRKSKNSESIQGKPTLITFTGKITIINPAVTSKGKLPKAAKNRFVLGTVKAK</sequence>
<evidence type="ECO:0000313" key="3">
    <source>
        <dbReference type="Proteomes" id="UP000765509"/>
    </source>
</evidence>
<protein>
    <submittedName>
        <fullName evidence="2">Uncharacterized protein</fullName>
    </submittedName>
</protein>
<dbReference type="AlphaFoldDB" id="A0A9Q3DGI1"/>
<name>A0A9Q3DGI1_9BASI</name>
<reference evidence="2" key="1">
    <citation type="submission" date="2021-03" db="EMBL/GenBank/DDBJ databases">
        <title>Draft genome sequence of rust myrtle Austropuccinia psidii MF-1, a brazilian biotype.</title>
        <authorList>
            <person name="Quecine M.C."/>
            <person name="Pachon D.M.R."/>
            <person name="Bonatelli M.L."/>
            <person name="Correr F.H."/>
            <person name="Franceschini L.M."/>
            <person name="Leite T.F."/>
            <person name="Margarido G.R.A."/>
            <person name="Almeida C.A."/>
            <person name="Ferrarezi J.A."/>
            <person name="Labate C.A."/>
        </authorList>
    </citation>
    <scope>NUCLEOTIDE SEQUENCE</scope>
    <source>
        <strain evidence="2">MF-1</strain>
    </source>
</reference>